<dbReference type="InterPro" id="IPR000390">
    <property type="entry name" value="Small_drug/metabolite_transptr"/>
</dbReference>
<keyword evidence="3 6" id="KW-0812">Transmembrane</keyword>
<dbReference type="PANTHER" id="PTHR30561">
    <property type="entry name" value="SMR FAMILY PROTON-DEPENDENT DRUG EFFLUX TRANSPORTER SUGE"/>
    <property type="match status" value="1"/>
</dbReference>
<evidence type="ECO:0000256" key="6">
    <source>
        <dbReference type="SAM" id="Phobius"/>
    </source>
</evidence>
<evidence type="ECO:0000256" key="2">
    <source>
        <dbReference type="ARBA" id="ARBA00022475"/>
    </source>
</evidence>
<dbReference type="InterPro" id="IPR037185">
    <property type="entry name" value="EmrE-like"/>
</dbReference>
<evidence type="ECO:0000256" key="3">
    <source>
        <dbReference type="ARBA" id="ARBA00022692"/>
    </source>
</evidence>
<gene>
    <name evidence="7" type="ORF">sS8_5401</name>
</gene>
<accession>A0A250L0A6</accession>
<dbReference type="AlphaFoldDB" id="A0A250L0A6"/>
<protein>
    <submittedName>
        <fullName evidence="7">Small multidrug resistant family protein</fullName>
    </submittedName>
</protein>
<evidence type="ECO:0000313" key="8">
    <source>
        <dbReference type="Proteomes" id="UP000266313"/>
    </source>
</evidence>
<evidence type="ECO:0000256" key="4">
    <source>
        <dbReference type="ARBA" id="ARBA00022989"/>
    </source>
</evidence>
<keyword evidence="8" id="KW-1185">Reference proteome</keyword>
<dbReference type="PANTHER" id="PTHR30561:SF9">
    <property type="entry name" value="4-AMINO-4-DEOXY-L-ARABINOSE-PHOSPHOUNDECAPRENOL FLIPPASE SUBUNIT ARNF-RELATED"/>
    <property type="match status" value="1"/>
</dbReference>
<comment type="subcellular location">
    <subcellularLocation>
        <location evidence="1">Cell membrane</location>
        <topology evidence="1">Multi-pass membrane protein</topology>
    </subcellularLocation>
</comment>
<reference evidence="7 8" key="1">
    <citation type="submission" date="2016-12" db="EMBL/GenBank/DDBJ databases">
        <title>Genome sequencing of Methylocaldum marinum.</title>
        <authorList>
            <person name="Takeuchi M."/>
            <person name="Kamagata Y."/>
            <person name="Hiraoka S."/>
            <person name="Oshima K."/>
            <person name="Hattori M."/>
            <person name="Iwasaki W."/>
        </authorList>
    </citation>
    <scope>NUCLEOTIDE SEQUENCE [LARGE SCALE GENOMIC DNA]</scope>
    <source>
        <strain evidence="7 8">S8</strain>
    </source>
</reference>
<dbReference type="KEGG" id="mmai:sS8_5401"/>
<dbReference type="OrthoDB" id="6058674at2"/>
<name>A0A250L0A6_9GAMM</name>
<dbReference type="Gene3D" id="1.10.3730.20">
    <property type="match status" value="1"/>
</dbReference>
<organism evidence="7 8">
    <name type="scientific">Methylocaldum marinum</name>
    <dbReference type="NCBI Taxonomy" id="1432792"/>
    <lineage>
        <taxon>Bacteria</taxon>
        <taxon>Pseudomonadati</taxon>
        <taxon>Pseudomonadota</taxon>
        <taxon>Gammaproteobacteria</taxon>
        <taxon>Methylococcales</taxon>
        <taxon>Methylococcaceae</taxon>
        <taxon>Methylocaldum</taxon>
    </lineage>
</organism>
<feature type="transmembrane region" description="Helical" evidence="6">
    <location>
        <begin position="51"/>
        <end position="71"/>
    </location>
</feature>
<sequence>MNTLLIALISIVLSVAAQFSLKTGMSHPEIKSLLGQPFMPTTLLTILTNRFVAGGFFLYGLGAAVWLTVLARWDVSKAYPLVGLGFCMAALAGLLAGEQVGLWRLLGIMLICTGVVLVGRS</sequence>
<proteinExistence type="predicted"/>
<keyword evidence="2" id="KW-1003">Cell membrane</keyword>
<dbReference type="EMBL" id="AP017928">
    <property type="protein sequence ID" value="BBA37320.1"/>
    <property type="molecule type" value="Genomic_DNA"/>
</dbReference>
<dbReference type="Proteomes" id="UP000266313">
    <property type="component" value="Chromosome"/>
</dbReference>
<keyword evidence="5 6" id="KW-0472">Membrane</keyword>
<evidence type="ECO:0000313" key="7">
    <source>
        <dbReference type="EMBL" id="BBA37320.1"/>
    </source>
</evidence>
<keyword evidence="4 6" id="KW-1133">Transmembrane helix</keyword>
<dbReference type="GO" id="GO:0005886">
    <property type="term" value="C:plasma membrane"/>
    <property type="evidence" value="ECO:0007669"/>
    <property type="project" value="UniProtKB-SubCell"/>
</dbReference>
<dbReference type="RefSeq" id="WP_119632324.1">
    <property type="nucleotide sequence ID" value="NZ_AP017928.1"/>
</dbReference>
<evidence type="ECO:0000256" key="5">
    <source>
        <dbReference type="ARBA" id="ARBA00023136"/>
    </source>
</evidence>
<evidence type="ECO:0000256" key="1">
    <source>
        <dbReference type="ARBA" id="ARBA00004651"/>
    </source>
</evidence>
<feature type="transmembrane region" description="Helical" evidence="6">
    <location>
        <begin position="102"/>
        <end position="119"/>
    </location>
</feature>
<dbReference type="GO" id="GO:0022857">
    <property type="term" value="F:transmembrane transporter activity"/>
    <property type="evidence" value="ECO:0007669"/>
    <property type="project" value="InterPro"/>
</dbReference>
<feature type="transmembrane region" description="Helical" evidence="6">
    <location>
        <begin position="78"/>
        <end position="96"/>
    </location>
</feature>
<dbReference type="SUPFAM" id="SSF103481">
    <property type="entry name" value="Multidrug resistance efflux transporter EmrE"/>
    <property type="match status" value="1"/>
</dbReference>